<keyword evidence="4" id="KW-1185">Reference proteome</keyword>
<dbReference type="RefSeq" id="WP_141271839.1">
    <property type="nucleotide sequence ID" value="NZ_BJLH01000012.1"/>
</dbReference>
<dbReference type="Proteomes" id="UP000318242">
    <property type="component" value="Unassembled WGS sequence"/>
</dbReference>
<evidence type="ECO:0000313" key="4">
    <source>
        <dbReference type="Proteomes" id="UP000318242"/>
    </source>
</evidence>
<evidence type="ECO:0000313" key="3">
    <source>
        <dbReference type="EMBL" id="GEA61468.1"/>
    </source>
</evidence>
<dbReference type="Gene3D" id="3.20.20.140">
    <property type="entry name" value="Metal-dependent hydrolases"/>
    <property type="match status" value="1"/>
</dbReference>
<keyword evidence="1" id="KW-0732">Signal</keyword>
<dbReference type="SUPFAM" id="SSF51556">
    <property type="entry name" value="Metallo-dependent hydrolases"/>
    <property type="match status" value="1"/>
</dbReference>
<dbReference type="OrthoDB" id="9766983at2"/>
<dbReference type="PANTHER" id="PTHR11647">
    <property type="entry name" value="HYDRANTOINASE/DIHYDROPYRIMIDINASE FAMILY MEMBER"/>
    <property type="match status" value="1"/>
</dbReference>
<dbReference type="PANTHER" id="PTHR11647:SF1">
    <property type="entry name" value="COLLAPSIN RESPONSE MEDIATOR PROTEIN"/>
    <property type="match status" value="1"/>
</dbReference>
<dbReference type="InterPro" id="IPR032466">
    <property type="entry name" value="Metal_Hydrolase"/>
</dbReference>
<dbReference type="GO" id="GO:0005829">
    <property type="term" value="C:cytosol"/>
    <property type="evidence" value="ECO:0007669"/>
    <property type="project" value="TreeGrafter"/>
</dbReference>
<dbReference type="AlphaFoldDB" id="A0A4Y3IRM0"/>
<dbReference type="GO" id="GO:0016812">
    <property type="term" value="F:hydrolase activity, acting on carbon-nitrogen (but not peptide) bonds, in cyclic amides"/>
    <property type="evidence" value="ECO:0007669"/>
    <property type="project" value="TreeGrafter"/>
</dbReference>
<evidence type="ECO:0000259" key="2">
    <source>
        <dbReference type="Pfam" id="PF07969"/>
    </source>
</evidence>
<accession>A0A4Y3IRM0</accession>
<name>A0A4Y3IRM0_9VIBR</name>
<comment type="caution">
    <text evidence="3">The sequence shown here is derived from an EMBL/GenBank/DDBJ whole genome shotgun (WGS) entry which is preliminary data.</text>
</comment>
<feature type="signal peptide" evidence="1">
    <location>
        <begin position="1"/>
        <end position="23"/>
    </location>
</feature>
<reference evidence="3 4" key="1">
    <citation type="submission" date="2019-06" db="EMBL/GenBank/DDBJ databases">
        <title>Whole genome shotgun sequence of Vibrio comitans NBRC 102076.</title>
        <authorList>
            <person name="Hosoyama A."/>
            <person name="Uohara A."/>
            <person name="Ohji S."/>
            <person name="Ichikawa N."/>
        </authorList>
    </citation>
    <scope>NUCLEOTIDE SEQUENCE [LARGE SCALE GENOMIC DNA]</scope>
    <source>
        <strain evidence="3 4">NBRC 102076</strain>
    </source>
</reference>
<dbReference type="InterPro" id="IPR011059">
    <property type="entry name" value="Metal-dep_hydrolase_composite"/>
</dbReference>
<evidence type="ECO:0000256" key="1">
    <source>
        <dbReference type="SAM" id="SignalP"/>
    </source>
</evidence>
<protein>
    <submittedName>
        <fullName evidence="3">D-glutamate deacylase</fullName>
    </submittedName>
</protein>
<dbReference type="InterPro" id="IPR013108">
    <property type="entry name" value="Amidohydro_3"/>
</dbReference>
<proteinExistence type="predicted"/>
<dbReference type="Gene3D" id="2.30.40.10">
    <property type="entry name" value="Urease, subunit C, domain 1"/>
    <property type="match status" value="1"/>
</dbReference>
<feature type="domain" description="Amidohydrolase 3" evidence="2">
    <location>
        <begin position="67"/>
        <end position="279"/>
    </location>
</feature>
<dbReference type="EMBL" id="BJLH01000012">
    <property type="protein sequence ID" value="GEA61468.1"/>
    <property type="molecule type" value="Genomic_DNA"/>
</dbReference>
<organism evidence="3 4">
    <name type="scientific">Vibrio comitans NBRC 102076</name>
    <dbReference type="NCBI Taxonomy" id="1219078"/>
    <lineage>
        <taxon>Bacteria</taxon>
        <taxon>Pseudomonadati</taxon>
        <taxon>Pseudomonadota</taxon>
        <taxon>Gammaproteobacteria</taxon>
        <taxon>Vibrionales</taxon>
        <taxon>Vibrionaceae</taxon>
        <taxon>Vibrio</taxon>
    </lineage>
</organism>
<feature type="domain" description="Amidohydrolase 3" evidence="2">
    <location>
        <begin position="401"/>
        <end position="497"/>
    </location>
</feature>
<dbReference type="Pfam" id="PF07969">
    <property type="entry name" value="Amidohydro_3"/>
    <property type="match status" value="2"/>
</dbReference>
<feature type="chain" id="PRO_5021188337" evidence="1">
    <location>
        <begin position="24"/>
        <end position="519"/>
    </location>
</feature>
<dbReference type="InterPro" id="IPR050378">
    <property type="entry name" value="Metallo-dep_Hydrolases_sf"/>
</dbReference>
<dbReference type="SUPFAM" id="SSF51338">
    <property type="entry name" value="Composite domain of metallo-dependent hydrolases"/>
    <property type="match status" value="1"/>
</dbReference>
<dbReference type="NCBIfam" id="NF006560">
    <property type="entry name" value="PRK09061.1"/>
    <property type="match status" value="1"/>
</dbReference>
<sequence length="519" mass="56613">MKSPIRAAVLPIALLASSASVYAESYDLVIHGGHVIDPETGLSDVRNIGINKGTIEIITTEAIEGTQVIKAQGQIVSPGFIDLHHHGQNISGYRMQAQQGVTTALELESGILPIGEWYEAQSNKKLPINYGASAAWTFARVATFTEQAPYADLKYFQNVQGIDSWKQEIATDEQLEKIIAYVEQGLKEGAIGIGINAGYAPGYGQKEYYALAKLAAEHEVATYTHVRYASMLEPGSSFEAIQELIANSALTNAKMHINHINSTSLKDIDATLELFDEATENGFHVTAGAYPWGAASTVIGGAMFSGPQWKERLGYQEESIQLGNKRLSNEEVFEAQKEAPGTVINWHFLDEAVPSELSALDRSILHPNVLIESDSMPWMLIDEGKISYYEGDEWPLPSEAFAHPRSSGTFTKILGSYVRERGLLTMEEAISKMSYMPATVLDGFVPQMQKKGRIQPGMDADIVIFDPNTVDNHATYQVPSALSTGINTVLVNGQFVVQDGKLITDAAPGQAIRRSSTVQ</sequence>
<gene>
    <name evidence="3" type="ORF">VCO01S_26610</name>
</gene>